<protein>
    <submittedName>
        <fullName evidence="2">Uncharacterized protein</fullName>
    </submittedName>
</protein>
<keyword evidence="3" id="KW-1185">Reference proteome</keyword>
<sequence length="163" mass="18792">MLETLNETILSNTETEGIEDDIVETDIYMMYLRMKLDKLIAERDQRETSLRSQQPTFHPMDTRRGREDTGVGGQQTTFRPSAQRDQRDTSIGSQQSTFHPMDTQRDRGDTGIGGQQTTFHPLDAQRDQADTRLEIQQTFNPDDTPTTLEIRNTHYIIQSIPFI</sequence>
<dbReference type="EMBL" id="JAIWYP010000009">
    <property type="protein sequence ID" value="KAH3778904.1"/>
    <property type="molecule type" value="Genomic_DNA"/>
</dbReference>
<gene>
    <name evidence="2" type="ORF">DPMN_180381</name>
</gene>
<reference evidence="2" key="1">
    <citation type="journal article" date="2019" name="bioRxiv">
        <title>The Genome of the Zebra Mussel, Dreissena polymorpha: A Resource for Invasive Species Research.</title>
        <authorList>
            <person name="McCartney M.A."/>
            <person name="Auch B."/>
            <person name="Kono T."/>
            <person name="Mallez S."/>
            <person name="Zhang Y."/>
            <person name="Obille A."/>
            <person name="Becker A."/>
            <person name="Abrahante J.E."/>
            <person name="Garbe J."/>
            <person name="Badalamenti J.P."/>
            <person name="Herman A."/>
            <person name="Mangelson H."/>
            <person name="Liachko I."/>
            <person name="Sullivan S."/>
            <person name="Sone E.D."/>
            <person name="Koren S."/>
            <person name="Silverstein K.A.T."/>
            <person name="Beckman K.B."/>
            <person name="Gohl D.M."/>
        </authorList>
    </citation>
    <scope>NUCLEOTIDE SEQUENCE</scope>
    <source>
        <strain evidence="2">Duluth1</strain>
        <tissue evidence="2">Whole animal</tissue>
    </source>
</reference>
<accession>A0A9D4EGT5</accession>
<proteinExistence type="predicted"/>
<name>A0A9D4EGT5_DREPO</name>
<feature type="region of interest" description="Disordered" evidence="1">
    <location>
        <begin position="45"/>
        <end position="113"/>
    </location>
</feature>
<feature type="compositionally biased region" description="Polar residues" evidence="1">
    <location>
        <begin position="89"/>
        <end position="98"/>
    </location>
</feature>
<evidence type="ECO:0000256" key="1">
    <source>
        <dbReference type="SAM" id="MobiDB-lite"/>
    </source>
</evidence>
<evidence type="ECO:0000313" key="2">
    <source>
        <dbReference type="EMBL" id="KAH3778904.1"/>
    </source>
</evidence>
<dbReference type="AlphaFoldDB" id="A0A9D4EGT5"/>
<dbReference type="Proteomes" id="UP000828390">
    <property type="component" value="Unassembled WGS sequence"/>
</dbReference>
<comment type="caution">
    <text evidence="2">The sequence shown here is derived from an EMBL/GenBank/DDBJ whole genome shotgun (WGS) entry which is preliminary data.</text>
</comment>
<evidence type="ECO:0000313" key="3">
    <source>
        <dbReference type="Proteomes" id="UP000828390"/>
    </source>
</evidence>
<feature type="compositionally biased region" description="Basic and acidic residues" evidence="1">
    <location>
        <begin position="60"/>
        <end position="69"/>
    </location>
</feature>
<reference evidence="2" key="2">
    <citation type="submission" date="2020-11" db="EMBL/GenBank/DDBJ databases">
        <authorList>
            <person name="McCartney M.A."/>
            <person name="Auch B."/>
            <person name="Kono T."/>
            <person name="Mallez S."/>
            <person name="Becker A."/>
            <person name="Gohl D.M."/>
            <person name="Silverstein K.A.T."/>
            <person name="Koren S."/>
            <person name="Bechman K.B."/>
            <person name="Herman A."/>
            <person name="Abrahante J.E."/>
            <person name="Garbe J."/>
        </authorList>
    </citation>
    <scope>NUCLEOTIDE SEQUENCE</scope>
    <source>
        <strain evidence="2">Duluth1</strain>
        <tissue evidence="2">Whole animal</tissue>
    </source>
</reference>
<organism evidence="2 3">
    <name type="scientific">Dreissena polymorpha</name>
    <name type="common">Zebra mussel</name>
    <name type="synonym">Mytilus polymorpha</name>
    <dbReference type="NCBI Taxonomy" id="45954"/>
    <lineage>
        <taxon>Eukaryota</taxon>
        <taxon>Metazoa</taxon>
        <taxon>Spiralia</taxon>
        <taxon>Lophotrochozoa</taxon>
        <taxon>Mollusca</taxon>
        <taxon>Bivalvia</taxon>
        <taxon>Autobranchia</taxon>
        <taxon>Heteroconchia</taxon>
        <taxon>Euheterodonta</taxon>
        <taxon>Imparidentia</taxon>
        <taxon>Neoheterodontei</taxon>
        <taxon>Myida</taxon>
        <taxon>Dreissenoidea</taxon>
        <taxon>Dreissenidae</taxon>
        <taxon>Dreissena</taxon>
    </lineage>
</organism>